<dbReference type="SMART" id="SM00636">
    <property type="entry name" value="Glyco_18"/>
    <property type="match status" value="1"/>
</dbReference>
<dbReference type="Gene3D" id="2.10.10.20">
    <property type="entry name" value="Carbohydrate-binding module superfamily 5/12"/>
    <property type="match status" value="2"/>
</dbReference>
<evidence type="ECO:0000256" key="9">
    <source>
        <dbReference type="RuleBase" id="RU000489"/>
    </source>
</evidence>
<feature type="compositionally biased region" description="Acidic residues" evidence="10">
    <location>
        <begin position="759"/>
        <end position="774"/>
    </location>
</feature>
<keyword evidence="4 9" id="KW-0378">Hydrolase</keyword>
<dbReference type="InterPro" id="IPR001223">
    <property type="entry name" value="Glyco_hydro18_cat"/>
</dbReference>
<dbReference type="GO" id="GO:0006032">
    <property type="term" value="P:chitin catabolic process"/>
    <property type="evidence" value="ECO:0007669"/>
    <property type="project" value="UniProtKB-KW"/>
</dbReference>
<dbReference type="SUPFAM" id="SSF51445">
    <property type="entry name" value="(Trans)glycosidases"/>
    <property type="match status" value="1"/>
</dbReference>
<feature type="signal peptide" evidence="11">
    <location>
        <begin position="1"/>
        <end position="22"/>
    </location>
</feature>
<dbReference type="InterPro" id="IPR001579">
    <property type="entry name" value="Glyco_hydro_18_chit_AS"/>
</dbReference>
<dbReference type="InterPro" id="IPR050314">
    <property type="entry name" value="Glycosyl_Hydrlase_18"/>
</dbReference>
<dbReference type="Gene3D" id="2.60.40.10">
    <property type="entry name" value="Immunoglobulins"/>
    <property type="match status" value="3"/>
</dbReference>
<dbReference type="GO" id="GO:0030246">
    <property type="term" value="F:carbohydrate binding"/>
    <property type="evidence" value="ECO:0007669"/>
    <property type="project" value="InterPro"/>
</dbReference>
<organism evidence="13 14">
    <name type="scientific">Silvania confinis</name>
    <dbReference type="NCBI Taxonomy" id="2926470"/>
    <lineage>
        <taxon>Bacteria</taxon>
        <taxon>Pseudomonadati</taxon>
        <taxon>Pseudomonadota</taxon>
        <taxon>Gammaproteobacteria</taxon>
        <taxon>Enterobacterales</taxon>
        <taxon>Enterobacteriaceae</taxon>
        <taxon>Silvania</taxon>
    </lineage>
</organism>
<dbReference type="InterPro" id="IPR014756">
    <property type="entry name" value="Ig_E-set"/>
</dbReference>
<keyword evidence="14" id="KW-1185">Reference proteome</keyword>
<dbReference type="EMBL" id="JAMGZJ010000078">
    <property type="protein sequence ID" value="MCU6670869.1"/>
    <property type="molecule type" value="Genomic_DNA"/>
</dbReference>
<dbReference type="PROSITE" id="PS01095">
    <property type="entry name" value="GH18_1"/>
    <property type="match status" value="1"/>
</dbReference>
<comment type="similarity">
    <text evidence="2">Belongs to the glycosyl hydrolase 18 family. Chitinase class II subfamily.</text>
</comment>
<dbReference type="GO" id="GO:0008843">
    <property type="term" value="F:endochitinase activity"/>
    <property type="evidence" value="ECO:0007669"/>
    <property type="project" value="UniProtKB-EC"/>
</dbReference>
<accession>A0A9J6QRN4</accession>
<evidence type="ECO:0000256" key="2">
    <source>
        <dbReference type="ARBA" id="ARBA00009121"/>
    </source>
</evidence>
<keyword evidence="8" id="KW-0624">Polysaccharide degradation</keyword>
<dbReference type="InterPro" id="IPR035986">
    <property type="entry name" value="PKD_dom_sf"/>
</dbReference>
<dbReference type="SUPFAM" id="SSF51055">
    <property type="entry name" value="Carbohydrate binding domain"/>
    <property type="match status" value="2"/>
</dbReference>
<evidence type="ECO:0000256" key="5">
    <source>
        <dbReference type="ARBA" id="ARBA00023024"/>
    </source>
</evidence>
<dbReference type="RefSeq" id="WP_271269384.1">
    <property type="nucleotide sequence ID" value="NZ_JAMGZJ010000078.1"/>
</dbReference>
<dbReference type="InterPro" id="IPR011583">
    <property type="entry name" value="Chitinase_II/V-like_cat"/>
</dbReference>
<evidence type="ECO:0000313" key="14">
    <source>
        <dbReference type="Proteomes" id="UP001061282"/>
    </source>
</evidence>
<feature type="region of interest" description="Disordered" evidence="10">
    <location>
        <begin position="752"/>
        <end position="791"/>
    </location>
</feature>
<dbReference type="SUPFAM" id="SSF81296">
    <property type="entry name" value="E set domains"/>
    <property type="match status" value="1"/>
</dbReference>
<dbReference type="Pfam" id="PF00704">
    <property type="entry name" value="Glyco_hydro_18"/>
    <property type="match status" value="1"/>
</dbReference>
<dbReference type="Proteomes" id="UP001061282">
    <property type="component" value="Unassembled WGS sequence"/>
</dbReference>
<dbReference type="InterPro" id="IPR013540">
    <property type="entry name" value="ChitinaseA_N"/>
</dbReference>
<dbReference type="PANTHER" id="PTHR11177:SF317">
    <property type="entry name" value="CHITINASE 12-RELATED"/>
    <property type="match status" value="1"/>
</dbReference>
<dbReference type="SMART" id="SM00089">
    <property type="entry name" value="PKD"/>
    <property type="match status" value="3"/>
</dbReference>
<dbReference type="SUPFAM" id="SSF54556">
    <property type="entry name" value="Chitinase insertion domain"/>
    <property type="match status" value="1"/>
</dbReference>
<evidence type="ECO:0000256" key="8">
    <source>
        <dbReference type="ARBA" id="ARBA00023326"/>
    </source>
</evidence>
<dbReference type="Pfam" id="PF22352">
    <property type="entry name" value="K319L-like_PKD"/>
    <property type="match status" value="2"/>
</dbReference>
<keyword evidence="7 9" id="KW-0326">Glycosidase</keyword>
<keyword evidence="11" id="KW-0732">Signal</keyword>
<name>A0A9J6QRN4_9ENTR</name>
<dbReference type="Gene3D" id="3.10.50.10">
    <property type="match status" value="1"/>
</dbReference>
<evidence type="ECO:0000256" key="10">
    <source>
        <dbReference type="SAM" id="MobiDB-lite"/>
    </source>
</evidence>
<dbReference type="Pfam" id="PF02839">
    <property type="entry name" value="CBM_5_12"/>
    <property type="match status" value="2"/>
</dbReference>
<dbReference type="CDD" id="cd12215">
    <property type="entry name" value="ChiC_BD"/>
    <property type="match status" value="2"/>
</dbReference>
<protein>
    <recommendedName>
        <fullName evidence="3">chitinase</fullName>
        <ecNumber evidence="3">3.2.1.14</ecNumber>
    </recommendedName>
</protein>
<evidence type="ECO:0000256" key="7">
    <source>
        <dbReference type="ARBA" id="ARBA00023295"/>
    </source>
</evidence>
<dbReference type="CDD" id="cd06548">
    <property type="entry name" value="GH18_chitinase"/>
    <property type="match status" value="1"/>
</dbReference>
<feature type="domain" description="GH18" evidence="12">
    <location>
        <begin position="156"/>
        <end position="554"/>
    </location>
</feature>
<dbReference type="SMART" id="SM00495">
    <property type="entry name" value="ChtBD3"/>
    <property type="match status" value="2"/>
</dbReference>
<reference evidence="13" key="1">
    <citation type="submission" date="2022-05" db="EMBL/GenBank/DDBJ databases">
        <title>Description of a novel species of Leclercia; Leclercia tamurae and the Proposal for a Novel Genus Silvania gen. nov. Containing Two Novel Species Silvania hatchlandensis sp. nov. and Silvania confinis sp. nov. Isolated from the Rhizosphere of Oak.</title>
        <authorList>
            <person name="Maddock D.W."/>
            <person name="Brady C.L."/>
            <person name="Denman S."/>
            <person name="Arnold D."/>
        </authorList>
    </citation>
    <scope>NUCLEOTIDE SEQUENCE</scope>
    <source>
        <strain evidence="13">H4N4</strain>
    </source>
</reference>
<dbReference type="InterPro" id="IPR013783">
    <property type="entry name" value="Ig-like_fold"/>
</dbReference>
<dbReference type="GO" id="GO:0005576">
    <property type="term" value="C:extracellular region"/>
    <property type="evidence" value="ECO:0007669"/>
    <property type="project" value="InterPro"/>
</dbReference>
<evidence type="ECO:0000259" key="12">
    <source>
        <dbReference type="PROSITE" id="PS51910"/>
    </source>
</evidence>
<comment type="caution">
    <text evidence="13">The sequence shown here is derived from an EMBL/GenBank/DDBJ whole genome shotgun (WGS) entry which is preliminary data.</text>
</comment>
<dbReference type="SUPFAM" id="SSF49299">
    <property type="entry name" value="PKD domain"/>
    <property type="match status" value="2"/>
</dbReference>
<evidence type="ECO:0000256" key="4">
    <source>
        <dbReference type="ARBA" id="ARBA00022801"/>
    </source>
</evidence>
<evidence type="ECO:0000256" key="1">
    <source>
        <dbReference type="ARBA" id="ARBA00000822"/>
    </source>
</evidence>
<dbReference type="InterPro" id="IPR017853">
    <property type="entry name" value="GH"/>
</dbReference>
<dbReference type="Gene3D" id="3.20.20.80">
    <property type="entry name" value="Glycosidases"/>
    <property type="match status" value="1"/>
</dbReference>
<evidence type="ECO:0000313" key="13">
    <source>
        <dbReference type="EMBL" id="MCU6670869.1"/>
    </source>
</evidence>
<gene>
    <name evidence="13" type="ORF">M8013_19250</name>
</gene>
<dbReference type="InterPro" id="IPR036573">
    <property type="entry name" value="CBM_sf_5/12"/>
</dbReference>
<dbReference type="Pfam" id="PF08329">
    <property type="entry name" value="ChitinaseA_N"/>
    <property type="match status" value="1"/>
</dbReference>
<dbReference type="CDD" id="cd02848">
    <property type="entry name" value="E_set_Chitinase_N"/>
    <property type="match status" value="1"/>
</dbReference>
<dbReference type="InterPro" id="IPR003610">
    <property type="entry name" value="CBM5/12"/>
</dbReference>
<dbReference type="GO" id="GO:0000272">
    <property type="term" value="P:polysaccharide catabolic process"/>
    <property type="evidence" value="ECO:0007669"/>
    <property type="project" value="UniProtKB-KW"/>
</dbReference>
<dbReference type="InterPro" id="IPR029070">
    <property type="entry name" value="Chitinase_insertion_sf"/>
</dbReference>
<dbReference type="PANTHER" id="PTHR11177">
    <property type="entry name" value="CHITINASE"/>
    <property type="match status" value="1"/>
</dbReference>
<sequence length="890" mass="95005">MKIMQPKYLALFVAAAVSPVFAAAPAKPSLTNGNDKFAIVEVDQSAQEYNSLIKVKDGVDVTVEWNVWSGDAPTSANVLLDGKVVWSGAGSAAGKATFKVNKGGRYQEQVQLCNDSGCSTSDSKLVIVADTDGSHLLPLSTPMLENNKSYAKHSDKVVAAYYPEWGVYDRQFSIDKIPADNVNHIIYGFIPICGDDINASAGNALEALKKACKGREDYTVAIHDPWAALQMPQKGVANYDDAYKGTYGQMMALKKAHPGLKILPSIGGWTLSDPFFRMHDNVLRARFVSSVKEFLQTWKFYDGVDIDWEFPGGGGENPALGNPAVDKETYTLLMHDLRAMLNELSAQTGRTYELTSAIGAGPAKIANVDYNAAQKYMDYIFLMSYDFYGSWSMSDLGHQTGVYAPSWKPDSINTDGSVNAMLAQGVQPGKIVVGAAMYGRGWTGVHGYTGNNPFTGTATGAIPGTWESGIVDYRQIVNKYKGQPGWEYHYDTEAEAPYLFNKSSGMLITYDDARSVAAKGQYVLNKNLGGLFAWSMESDNGDILNAMNESLVNGTSGSDEPVVTNRAPVASASDLSVTGPATVTLDGSASTDPDGDALSWKWTQTSGATVTLANSTRAKATFPVAAVASNQTLGFRLTVTDSKGLSSTADVQVVNHAPKANQAPVINTLAPVSLEAGQTLSLHAQAVDPDGDTLSYAWSVPGDMNASGLNTANLNITAPDVSSETAYTLSVVVSDGNTSVQSNVQVTVTPKAVVPDEAGVPDDETPAADDETSPADDAATGSCDSTPVDVTAGQYPSWSSSKVYTGGNIVSFDNLVWKAKYWTQGNQPGFGVDAWDLVSKVQLGWQPTIVYNGGDTTTFEGNSYRAQWWTKGDKPGQNNVWVKTGTADCQ</sequence>
<dbReference type="InterPro" id="IPR022409">
    <property type="entry name" value="PKD/Chitinase_dom"/>
</dbReference>
<feature type="chain" id="PRO_5039937841" description="chitinase" evidence="11">
    <location>
        <begin position="23"/>
        <end position="890"/>
    </location>
</feature>
<dbReference type="EC" id="3.2.1.14" evidence="3"/>
<evidence type="ECO:0000256" key="6">
    <source>
        <dbReference type="ARBA" id="ARBA00023277"/>
    </source>
</evidence>
<keyword evidence="5" id="KW-0146">Chitin degradation</keyword>
<dbReference type="GO" id="GO:0008061">
    <property type="term" value="F:chitin binding"/>
    <property type="evidence" value="ECO:0007669"/>
    <property type="project" value="InterPro"/>
</dbReference>
<evidence type="ECO:0000256" key="3">
    <source>
        <dbReference type="ARBA" id="ARBA00012729"/>
    </source>
</evidence>
<keyword evidence="6" id="KW-0119">Carbohydrate metabolism</keyword>
<dbReference type="PROSITE" id="PS51910">
    <property type="entry name" value="GH18_2"/>
    <property type="match status" value="1"/>
</dbReference>
<dbReference type="AlphaFoldDB" id="A0A9J6QRN4"/>
<evidence type="ECO:0000256" key="11">
    <source>
        <dbReference type="SAM" id="SignalP"/>
    </source>
</evidence>
<comment type="catalytic activity">
    <reaction evidence="1">
        <text>Random endo-hydrolysis of N-acetyl-beta-D-glucosaminide (1-&gt;4)-beta-linkages in chitin and chitodextrins.</text>
        <dbReference type="EC" id="3.2.1.14"/>
    </reaction>
</comment>
<proteinExistence type="inferred from homology"/>